<keyword evidence="2" id="KW-1185">Reference proteome</keyword>
<evidence type="ECO:0000313" key="1">
    <source>
        <dbReference type="EMBL" id="OIN59774.1"/>
    </source>
</evidence>
<accession>A0A1S2VLY9</accession>
<name>A0A1S2VLY9_9BACT</name>
<dbReference type="RefSeq" id="WP_071502575.1">
    <property type="nucleotide sequence ID" value="NZ_MORL01000003.1"/>
</dbReference>
<organism evidence="1 2">
    <name type="scientific">Arsenicibacter rosenii</name>
    <dbReference type="NCBI Taxonomy" id="1750698"/>
    <lineage>
        <taxon>Bacteria</taxon>
        <taxon>Pseudomonadati</taxon>
        <taxon>Bacteroidota</taxon>
        <taxon>Cytophagia</taxon>
        <taxon>Cytophagales</taxon>
        <taxon>Spirosomataceae</taxon>
        <taxon>Arsenicibacter</taxon>
    </lineage>
</organism>
<sequence>MLTKPCKVQSVRPTPVLFDRNDHAVTITTAHMCLLQASLDEIIRACCKADHHDRSLLKLFDRNPQDVRIQLERIRMRHLQDWDSREYRLVLTTRELELLKSIVHDREILLAGEPGCLARTSFISDLLLAIRQRLYTTRR</sequence>
<proteinExistence type="predicted"/>
<reference evidence="1 2" key="1">
    <citation type="submission" date="2016-10" db="EMBL/GenBank/DDBJ databases">
        <title>Arsenicibacter rosenii gen. nov., sp. nov., an efficient arsenic-methylating bacterium isolated from an arsenic-contaminated paddy soil.</title>
        <authorList>
            <person name="Huang K."/>
        </authorList>
    </citation>
    <scope>NUCLEOTIDE SEQUENCE [LARGE SCALE GENOMIC DNA]</scope>
    <source>
        <strain evidence="1 2">SM-1</strain>
    </source>
</reference>
<protein>
    <submittedName>
        <fullName evidence="1">Uncharacterized protein</fullName>
    </submittedName>
</protein>
<evidence type="ECO:0000313" key="2">
    <source>
        <dbReference type="Proteomes" id="UP000181790"/>
    </source>
</evidence>
<gene>
    <name evidence="1" type="ORF">BLX24_07920</name>
</gene>
<dbReference type="EMBL" id="MORL01000003">
    <property type="protein sequence ID" value="OIN59774.1"/>
    <property type="molecule type" value="Genomic_DNA"/>
</dbReference>
<comment type="caution">
    <text evidence="1">The sequence shown here is derived from an EMBL/GenBank/DDBJ whole genome shotgun (WGS) entry which is preliminary data.</text>
</comment>
<dbReference type="Proteomes" id="UP000181790">
    <property type="component" value="Unassembled WGS sequence"/>
</dbReference>
<dbReference type="AlphaFoldDB" id="A0A1S2VLY9"/>